<keyword evidence="7 12" id="KW-0812">Transmembrane</keyword>
<dbReference type="Pfam" id="PF00512">
    <property type="entry name" value="HisKA"/>
    <property type="match status" value="1"/>
</dbReference>
<dbReference type="STRING" id="272621.LBA1524"/>
<feature type="transmembrane region" description="Helical" evidence="12">
    <location>
        <begin position="199"/>
        <end position="226"/>
    </location>
</feature>
<dbReference type="SUPFAM" id="SSF55874">
    <property type="entry name" value="ATPase domain of HSP90 chaperone/DNA topoisomerase II/histidine kinase"/>
    <property type="match status" value="1"/>
</dbReference>
<sequence length="525" mass="59184">MKMMIKNNKEAQEETKHSSLIIRWVSIVALTITVSFVIFSVVVYQIVSQQSLNQQEETSANVAVTLDRTLSSIPNELEISNVIPSLSPSTRRVLKGGPAISSKDANNNAFSDNLISSISNPDISVAVYNKHNEVVFANGDTTPKFKPFKGDSNVVKIKQNRRLLLITYQKVYSSVNNKLTGYIVVSNSMRYYNNLMNNLLRLMLVLSLIAIVAFIGISYILVVSVVKPIKNMSKVAKEVNADPNSVARIKELNRDDELEELATSINKMLDRMQSYIEQQKQFVGDVSHELRTPVAVIEGHLNMLERWGKDDPQILDESIKASLQEADRMKHLIQEMLDLTRAEQIDVQYPYEVTNVNETVKRVVSDLAMVHSDFKIQLDEDDLPPDTEIQIYHGHLEQLLVILIDNGIKYSTDIKQINVSAGVTKKEVNIIVQDFGEGISQEDQEKIFNRFYRVDKARTREKGGNGLGLSIAQKLVDSYDGEISVESVEGQGSQFKLRFPRLTKKQAAKLRKLSENAKKPKSNLE</sequence>
<dbReference type="PANTHER" id="PTHR45436">
    <property type="entry name" value="SENSOR HISTIDINE KINASE YKOH"/>
    <property type="match status" value="1"/>
</dbReference>
<gene>
    <name evidence="15" type="primary">lisK</name>
    <name evidence="15" type="ordered locus">LBA1524</name>
</gene>
<dbReference type="SUPFAM" id="SSF47384">
    <property type="entry name" value="Homodimeric domain of signal transducing histidine kinase"/>
    <property type="match status" value="1"/>
</dbReference>
<dbReference type="InterPro" id="IPR003594">
    <property type="entry name" value="HATPase_dom"/>
</dbReference>
<dbReference type="AlphaFoldDB" id="Q5FIY1"/>
<evidence type="ECO:0000256" key="5">
    <source>
        <dbReference type="ARBA" id="ARBA00022553"/>
    </source>
</evidence>
<comment type="catalytic activity">
    <reaction evidence="1">
        <text>ATP + protein L-histidine = ADP + protein N-phospho-L-histidine.</text>
        <dbReference type="EC" id="2.7.13.3"/>
    </reaction>
</comment>
<keyword evidence="16" id="KW-1185">Reference proteome</keyword>
<dbReference type="InterPro" id="IPR041610">
    <property type="entry name" value="ArlS_N"/>
</dbReference>
<keyword evidence="9 12" id="KW-1133">Transmembrane helix</keyword>
<dbReference type="EC" id="2.7.13.3" evidence="3"/>
<evidence type="ECO:0000256" key="7">
    <source>
        <dbReference type="ARBA" id="ARBA00022692"/>
    </source>
</evidence>
<keyword evidence="5" id="KW-0597">Phosphoprotein</keyword>
<evidence type="ECO:0000256" key="3">
    <source>
        <dbReference type="ARBA" id="ARBA00012438"/>
    </source>
</evidence>
<dbReference type="CDD" id="cd06225">
    <property type="entry name" value="HAMP"/>
    <property type="match status" value="1"/>
</dbReference>
<keyword evidence="6 15" id="KW-0808">Transferase</keyword>
<dbReference type="InterPro" id="IPR036890">
    <property type="entry name" value="HATPase_C_sf"/>
</dbReference>
<feature type="domain" description="Histidine kinase" evidence="13">
    <location>
        <begin position="285"/>
        <end position="503"/>
    </location>
</feature>
<dbReference type="PROSITE" id="PS50885">
    <property type="entry name" value="HAMP"/>
    <property type="match status" value="1"/>
</dbReference>
<comment type="subcellular location">
    <subcellularLocation>
        <location evidence="2">Membrane</location>
    </subcellularLocation>
</comment>
<dbReference type="Proteomes" id="UP000006381">
    <property type="component" value="Chromosome"/>
</dbReference>
<accession>Q5FIY1</accession>
<organism evidence="16">
    <name type="scientific">Lactobacillus acidophilus (strain ATCC 700396 / NCK56 / N2 / NCFM)</name>
    <dbReference type="NCBI Taxonomy" id="272621"/>
    <lineage>
        <taxon>Bacteria</taxon>
        <taxon>Bacillati</taxon>
        <taxon>Bacillota</taxon>
        <taxon>Bacilli</taxon>
        <taxon>Lactobacillales</taxon>
        <taxon>Lactobacillaceae</taxon>
        <taxon>Lactobacillus</taxon>
    </lineage>
</organism>
<dbReference type="KEGG" id="lac:LBA1524"/>
<proteinExistence type="predicted"/>
<dbReference type="PROSITE" id="PS50109">
    <property type="entry name" value="HIS_KIN"/>
    <property type="match status" value="1"/>
</dbReference>
<dbReference type="RefSeq" id="WP_011254489.1">
    <property type="nucleotide sequence ID" value="NC_006814.3"/>
</dbReference>
<reference evidence="15 16" key="1">
    <citation type="journal article" date="2005" name="Proc. Natl. Acad. Sci. U.S.A.">
        <title>Complete genome sequence of the probiotic lactic acid bacterium Lactobacillus acidophilus NCFM.</title>
        <authorList>
            <person name="Altermann E."/>
            <person name="Russell W.M."/>
            <person name="Azcarate-Peril M.A."/>
            <person name="Barrangou R."/>
            <person name="Buck B.L."/>
            <person name="McAuliffe O."/>
            <person name="Souther N."/>
            <person name="Dobson A."/>
            <person name="Duong T."/>
            <person name="Callanan M."/>
            <person name="Lick S."/>
            <person name="Hamrick A."/>
            <person name="Cano R."/>
            <person name="Klaenhammer T.R."/>
        </authorList>
    </citation>
    <scope>NUCLEOTIDE SEQUENCE [LARGE SCALE GENOMIC DNA]</scope>
    <source>
        <strain evidence="16">ATCC 700396 / NCK56 / N2 / NCFM</strain>
    </source>
</reference>
<keyword evidence="10" id="KW-0902">Two-component regulatory system</keyword>
<evidence type="ECO:0000256" key="9">
    <source>
        <dbReference type="ARBA" id="ARBA00022989"/>
    </source>
</evidence>
<evidence type="ECO:0000259" key="14">
    <source>
        <dbReference type="PROSITE" id="PS50885"/>
    </source>
</evidence>
<dbReference type="InterPro" id="IPR003661">
    <property type="entry name" value="HisK_dim/P_dom"/>
</dbReference>
<evidence type="ECO:0000313" key="15">
    <source>
        <dbReference type="EMBL" id="AAV43343.1"/>
    </source>
</evidence>
<evidence type="ECO:0000256" key="1">
    <source>
        <dbReference type="ARBA" id="ARBA00000085"/>
    </source>
</evidence>
<dbReference type="GeneID" id="93289407"/>
<keyword evidence="8 15" id="KW-0418">Kinase</keyword>
<dbReference type="GO" id="GO:0005886">
    <property type="term" value="C:plasma membrane"/>
    <property type="evidence" value="ECO:0007669"/>
    <property type="project" value="TreeGrafter"/>
</dbReference>
<dbReference type="CDD" id="cd00082">
    <property type="entry name" value="HisKA"/>
    <property type="match status" value="1"/>
</dbReference>
<dbReference type="HOGENOM" id="CLU_000445_89_6_9"/>
<dbReference type="InterPro" id="IPR036097">
    <property type="entry name" value="HisK_dim/P_sf"/>
</dbReference>
<name>Q5FIY1_LACAC</name>
<dbReference type="PATRIC" id="fig|272621.13.peg.1448"/>
<evidence type="ECO:0000256" key="10">
    <source>
        <dbReference type="ARBA" id="ARBA00023012"/>
    </source>
</evidence>
<evidence type="ECO:0000256" key="6">
    <source>
        <dbReference type="ARBA" id="ARBA00022679"/>
    </source>
</evidence>
<evidence type="ECO:0000256" key="12">
    <source>
        <dbReference type="SAM" id="Phobius"/>
    </source>
</evidence>
<dbReference type="FunFam" id="3.30.565.10:FF:000006">
    <property type="entry name" value="Sensor histidine kinase WalK"/>
    <property type="match status" value="1"/>
</dbReference>
<dbReference type="SMART" id="SM00388">
    <property type="entry name" value="HisKA"/>
    <property type="match status" value="1"/>
</dbReference>
<dbReference type="InterPro" id="IPR050428">
    <property type="entry name" value="TCS_sensor_his_kinase"/>
</dbReference>
<dbReference type="Pfam" id="PF00672">
    <property type="entry name" value="HAMP"/>
    <property type="match status" value="1"/>
</dbReference>
<keyword evidence="11 12" id="KW-0472">Membrane</keyword>
<dbReference type="FunFam" id="1.10.287.130:FF:000001">
    <property type="entry name" value="Two-component sensor histidine kinase"/>
    <property type="match status" value="1"/>
</dbReference>
<dbReference type="eggNOG" id="COG5002">
    <property type="taxonomic scope" value="Bacteria"/>
</dbReference>
<dbReference type="InterPro" id="IPR004358">
    <property type="entry name" value="Sig_transdc_His_kin-like_C"/>
</dbReference>
<dbReference type="BioCyc" id="LACI272621:G1G49-1492-MONOMER"/>
<dbReference type="Pfam" id="PF18719">
    <property type="entry name" value="ArlS_N"/>
    <property type="match status" value="1"/>
</dbReference>
<evidence type="ECO:0000259" key="13">
    <source>
        <dbReference type="PROSITE" id="PS50109"/>
    </source>
</evidence>
<dbReference type="PANTHER" id="PTHR45436:SF5">
    <property type="entry name" value="SENSOR HISTIDINE KINASE TRCS"/>
    <property type="match status" value="1"/>
</dbReference>
<evidence type="ECO:0000256" key="2">
    <source>
        <dbReference type="ARBA" id="ARBA00004370"/>
    </source>
</evidence>
<dbReference type="SMART" id="SM00387">
    <property type="entry name" value="HATPase_c"/>
    <property type="match status" value="1"/>
</dbReference>
<evidence type="ECO:0000256" key="11">
    <source>
        <dbReference type="ARBA" id="ARBA00023136"/>
    </source>
</evidence>
<evidence type="ECO:0000256" key="4">
    <source>
        <dbReference type="ARBA" id="ARBA00015735"/>
    </source>
</evidence>
<dbReference type="GO" id="GO:0000155">
    <property type="term" value="F:phosphorelay sensor kinase activity"/>
    <property type="evidence" value="ECO:0007669"/>
    <property type="project" value="InterPro"/>
</dbReference>
<evidence type="ECO:0000256" key="8">
    <source>
        <dbReference type="ARBA" id="ARBA00022777"/>
    </source>
</evidence>
<dbReference type="SMART" id="SM00304">
    <property type="entry name" value="HAMP"/>
    <property type="match status" value="1"/>
</dbReference>
<evidence type="ECO:0000313" key="16">
    <source>
        <dbReference type="Proteomes" id="UP000006381"/>
    </source>
</evidence>
<dbReference type="Gene3D" id="6.10.340.10">
    <property type="match status" value="1"/>
</dbReference>
<dbReference type="PRINTS" id="PR00344">
    <property type="entry name" value="BCTRLSENSOR"/>
</dbReference>
<dbReference type="InterPro" id="IPR005467">
    <property type="entry name" value="His_kinase_dom"/>
</dbReference>
<dbReference type="Gene3D" id="1.10.287.130">
    <property type="match status" value="1"/>
</dbReference>
<dbReference type="EMBL" id="CP000033">
    <property type="protein sequence ID" value="AAV43343.1"/>
    <property type="molecule type" value="Genomic_DNA"/>
</dbReference>
<dbReference type="InterPro" id="IPR003660">
    <property type="entry name" value="HAMP_dom"/>
</dbReference>
<dbReference type="OrthoDB" id="9786919at2"/>
<feature type="transmembrane region" description="Helical" evidence="12">
    <location>
        <begin position="21"/>
        <end position="47"/>
    </location>
</feature>
<dbReference type="SUPFAM" id="SSF158472">
    <property type="entry name" value="HAMP domain-like"/>
    <property type="match status" value="1"/>
</dbReference>
<protein>
    <recommendedName>
        <fullName evidence="4">Signal transduction histidine-protein kinase ArlS</fullName>
        <ecNumber evidence="3">2.7.13.3</ecNumber>
    </recommendedName>
</protein>
<feature type="domain" description="HAMP" evidence="14">
    <location>
        <begin position="223"/>
        <end position="277"/>
    </location>
</feature>
<dbReference type="Gene3D" id="3.30.565.10">
    <property type="entry name" value="Histidine kinase-like ATPase, C-terminal domain"/>
    <property type="match status" value="1"/>
</dbReference>
<dbReference type="Pfam" id="PF02518">
    <property type="entry name" value="HATPase_c"/>
    <property type="match status" value="1"/>
</dbReference>